<dbReference type="GO" id="GO:0022857">
    <property type="term" value="F:transmembrane transporter activity"/>
    <property type="evidence" value="ECO:0007669"/>
    <property type="project" value="InterPro"/>
</dbReference>
<feature type="transmembrane region" description="Helical" evidence="6">
    <location>
        <begin position="437"/>
        <end position="458"/>
    </location>
</feature>
<sequence length="533" mass="59147">MHGCLIRNGLMRLLIRIFSAVFPECCHSAVFPNFKMSSDEKKVASGSPGDINLPVEHGATTITSTAQDAKVPVQNGDYDDAANLFAAAGDNFFYTKDEARLVRWKLDIILLTMMTITYILSFIDKVALSEASIYGIRDDDHLVGQDYSWVSSIFYFGYLFAQYPSSVLMQKLPLGRYFGVMVILWGVATTCMTATNSFATLAVCRFFLGAFETCISPILTLLVGQYWTTREQPLRASIWWAGGGIGSFIADSITYAVAGDTLKGGGKYVTWQVIFLTVGPITIAWGILLFFALPTSPTTAWFLSDRERKIAVIRVMQNHTGIENRKYKLYQVREALKDPQAWMLTAMAFLQCIPGGGLTSFDKIVLEGLGYSNRQATLMSFPEDGIQLCSVLVAALPASHAHGRLGAFYVLFVNTIPYIMCMSLLSSNIGGFTKKATVGVMMFMAYSVGQIVAPHFFLSSESPRYPTGFRAFYVSVALMIAIEFLMIGYLHYMNRKKDRDAATGDGDGLEDAPGWNDLLDLTDKEHSRFRYVF</sequence>
<keyword evidence="5 6" id="KW-0472">Membrane</keyword>
<evidence type="ECO:0000256" key="7">
    <source>
        <dbReference type="SAM" id="SignalP"/>
    </source>
</evidence>
<keyword evidence="7" id="KW-0732">Signal</keyword>
<keyword evidence="2" id="KW-0813">Transport</keyword>
<feature type="transmembrane region" description="Helical" evidence="6">
    <location>
        <begin position="108"/>
        <end position="127"/>
    </location>
</feature>
<feature type="transmembrane region" description="Helical" evidence="6">
    <location>
        <begin position="238"/>
        <end position="258"/>
    </location>
</feature>
<feature type="transmembrane region" description="Helical" evidence="6">
    <location>
        <begin position="205"/>
        <end position="226"/>
    </location>
</feature>
<dbReference type="PANTHER" id="PTHR43791:SF103">
    <property type="entry name" value="MAJOR FACILITATOR SUPERFAMILY (MFS) PROFILE DOMAIN-CONTAINING PROTEIN-RELATED"/>
    <property type="match status" value="1"/>
</dbReference>
<feature type="transmembrane region" description="Helical" evidence="6">
    <location>
        <begin position="470"/>
        <end position="490"/>
    </location>
</feature>
<evidence type="ECO:0000256" key="6">
    <source>
        <dbReference type="SAM" id="Phobius"/>
    </source>
</evidence>
<dbReference type="SUPFAM" id="SSF103473">
    <property type="entry name" value="MFS general substrate transporter"/>
    <property type="match status" value="1"/>
</dbReference>
<comment type="subcellular location">
    <subcellularLocation>
        <location evidence="1">Membrane</location>
        <topology evidence="1">Multi-pass membrane protein</topology>
    </subcellularLocation>
</comment>
<reference evidence="8" key="1">
    <citation type="submission" date="2021-12" db="EMBL/GenBank/DDBJ databases">
        <title>Convergent genome expansion in fungi linked to evolution of root-endophyte symbiosis.</title>
        <authorList>
            <consortium name="DOE Joint Genome Institute"/>
            <person name="Ke Y.-H."/>
            <person name="Bonito G."/>
            <person name="Liao H.-L."/>
            <person name="Looney B."/>
            <person name="Rojas-Flechas A."/>
            <person name="Nash J."/>
            <person name="Hameed K."/>
            <person name="Schadt C."/>
            <person name="Martin F."/>
            <person name="Crous P.W."/>
            <person name="Miettinen O."/>
            <person name="Magnuson J.K."/>
            <person name="Labbe J."/>
            <person name="Jacobson D."/>
            <person name="Doktycz M.J."/>
            <person name="Veneault-Fourrey C."/>
            <person name="Kuo A."/>
            <person name="Mondo S."/>
            <person name="Calhoun S."/>
            <person name="Riley R."/>
            <person name="Ohm R."/>
            <person name="LaButti K."/>
            <person name="Andreopoulos B."/>
            <person name="Pangilinan J."/>
            <person name="Nolan M."/>
            <person name="Tritt A."/>
            <person name="Clum A."/>
            <person name="Lipzen A."/>
            <person name="Daum C."/>
            <person name="Barry K."/>
            <person name="Grigoriev I.V."/>
            <person name="Vilgalys R."/>
        </authorList>
    </citation>
    <scope>NUCLEOTIDE SEQUENCE</scope>
    <source>
        <strain evidence="8">PMI_201</strain>
    </source>
</reference>
<comment type="caution">
    <text evidence="8">The sequence shown here is derived from an EMBL/GenBank/DDBJ whole genome shotgun (WGS) entry which is preliminary data.</text>
</comment>
<dbReference type="GeneID" id="70249715"/>
<proteinExistence type="predicted"/>
<evidence type="ECO:0000256" key="3">
    <source>
        <dbReference type="ARBA" id="ARBA00022692"/>
    </source>
</evidence>
<name>A0AAD4KPN7_9EURO</name>
<keyword evidence="3 6" id="KW-0812">Transmembrane</keyword>
<keyword evidence="9" id="KW-1185">Reference proteome</keyword>
<dbReference type="Proteomes" id="UP001201262">
    <property type="component" value="Unassembled WGS sequence"/>
</dbReference>
<feature type="chain" id="PRO_5042003348" evidence="7">
    <location>
        <begin position="29"/>
        <end position="533"/>
    </location>
</feature>
<dbReference type="GO" id="GO:0016020">
    <property type="term" value="C:membrane"/>
    <property type="evidence" value="ECO:0007669"/>
    <property type="project" value="UniProtKB-SubCell"/>
</dbReference>
<dbReference type="InterPro" id="IPR011701">
    <property type="entry name" value="MFS"/>
</dbReference>
<dbReference type="InterPro" id="IPR036259">
    <property type="entry name" value="MFS_trans_sf"/>
</dbReference>
<gene>
    <name evidence="8" type="ORF">BGW36DRAFT_418540</name>
</gene>
<feature type="transmembrane region" description="Helical" evidence="6">
    <location>
        <begin position="177"/>
        <end position="199"/>
    </location>
</feature>
<protein>
    <submittedName>
        <fullName evidence="8">Pantothenate transporter</fullName>
    </submittedName>
</protein>
<dbReference type="PANTHER" id="PTHR43791">
    <property type="entry name" value="PERMEASE-RELATED"/>
    <property type="match status" value="1"/>
</dbReference>
<dbReference type="AlphaFoldDB" id="A0AAD4KPN7"/>
<feature type="transmembrane region" description="Helical" evidence="6">
    <location>
        <begin position="270"/>
        <end position="293"/>
    </location>
</feature>
<evidence type="ECO:0000256" key="5">
    <source>
        <dbReference type="ARBA" id="ARBA00023136"/>
    </source>
</evidence>
<evidence type="ECO:0000313" key="9">
    <source>
        <dbReference type="Proteomes" id="UP001201262"/>
    </source>
</evidence>
<evidence type="ECO:0000313" key="8">
    <source>
        <dbReference type="EMBL" id="KAH8693888.1"/>
    </source>
</evidence>
<dbReference type="EMBL" id="JAJTJA010000009">
    <property type="protein sequence ID" value="KAH8693888.1"/>
    <property type="molecule type" value="Genomic_DNA"/>
</dbReference>
<keyword evidence="4 6" id="KW-1133">Transmembrane helix</keyword>
<feature type="transmembrane region" description="Helical" evidence="6">
    <location>
        <begin position="406"/>
        <end position="425"/>
    </location>
</feature>
<accession>A0AAD4KPN7</accession>
<dbReference type="Pfam" id="PF07690">
    <property type="entry name" value="MFS_1"/>
    <property type="match status" value="1"/>
</dbReference>
<feature type="signal peptide" evidence="7">
    <location>
        <begin position="1"/>
        <end position="28"/>
    </location>
</feature>
<organism evidence="8 9">
    <name type="scientific">Talaromyces proteolyticus</name>
    <dbReference type="NCBI Taxonomy" id="1131652"/>
    <lineage>
        <taxon>Eukaryota</taxon>
        <taxon>Fungi</taxon>
        <taxon>Dikarya</taxon>
        <taxon>Ascomycota</taxon>
        <taxon>Pezizomycotina</taxon>
        <taxon>Eurotiomycetes</taxon>
        <taxon>Eurotiomycetidae</taxon>
        <taxon>Eurotiales</taxon>
        <taxon>Trichocomaceae</taxon>
        <taxon>Talaromyces</taxon>
        <taxon>Talaromyces sect. Bacilispori</taxon>
    </lineage>
</organism>
<evidence type="ECO:0000256" key="4">
    <source>
        <dbReference type="ARBA" id="ARBA00022989"/>
    </source>
</evidence>
<dbReference type="Gene3D" id="1.20.1250.20">
    <property type="entry name" value="MFS general substrate transporter like domains"/>
    <property type="match status" value="1"/>
</dbReference>
<evidence type="ECO:0000256" key="1">
    <source>
        <dbReference type="ARBA" id="ARBA00004141"/>
    </source>
</evidence>
<evidence type="ECO:0000256" key="2">
    <source>
        <dbReference type="ARBA" id="ARBA00022448"/>
    </source>
</evidence>
<dbReference type="RefSeq" id="XP_046069558.1">
    <property type="nucleotide sequence ID" value="XM_046219428.1"/>
</dbReference>